<protein>
    <recommendedName>
        <fullName evidence="4 7">dTDP-4-dehydrorhamnose 3,5-epimerase</fullName>
        <ecNumber evidence="3 7">5.1.3.13</ecNumber>
    </recommendedName>
    <alternativeName>
        <fullName evidence="7">Thymidine diphospho-4-keto-rhamnose 3,5-epimerase</fullName>
    </alternativeName>
</protein>
<feature type="active site" description="Proton acceptor" evidence="5">
    <location>
        <position position="63"/>
    </location>
</feature>
<dbReference type="EC" id="5.1.3.13" evidence="3 7"/>
<dbReference type="SUPFAM" id="SSF51182">
    <property type="entry name" value="RmlC-like cupins"/>
    <property type="match status" value="1"/>
</dbReference>
<dbReference type="GO" id="GO:0000271">
    <property type="term" value="P:polysaccharide biosynthetic process"/>
    <property type="evidence" value="ECO:0007669"/>
    <property type="project" value="TreeGrafter"/>
</dbReference>
<dbReference type="InterPro" id="IPR014710">
    <property type="entry name" value="RmlC-like_jellyroll"/>
</dbReference>
<comment type="catalytic activity">
    <reaction evidence="1 7">
        <text>dTDP-4-dehydro-6-deoxy-alpha-D-glucose = dTDP-4-dehydro-beta-L-rhamnose</text>
        <dbReference type="Rhea" id="RHEA:16969"/>
        <dbReference type="ChEBI" id="CHEBI:57649"/>
        <dbReference type="ChEBI" id="CHEBI:62830"/>
        <dbReference type="EC" id="5.1.3.13"/>
    </reaction>
</comment>
<feature type="active site" description="Proton donor" evidence="5">
    <location>
        <position position="133"/>
    </location>
</feature>
<comment type="subunit">
    <text evidence="7">Homodimer.</text>
</comment>
<comment type="function">
    <text evidence="2 7">Catalyzes the epimerization of the C3' and C5'positions of dTDP-6-deoxy-D-xylo-4-hexulose, forming dTDP-6-deoxy-L-lyxo-4-hexulose.</text>
</comment>
<dbReference type="PANTHER" id="PTHR21047">
    <property type="entry name" value="DTDP-6-DEOXY-D-GLUCOSE-3,5 EPIMERASE"/>
    <property type="match status" value="1"/>
</dbReference>
<accession>A0A547Q7P6</accession>
<gene>
    <name evidence="8" type="primary">rfbC</name>
    <name evidence="8" type="ORF">FEV53_04985</name>
</gene>
<dbReference type="UniPathway" id="UPA00124"/>
<evidence type="ECO:0000256" key="6">
    <source>
        <dbReference type="PIRSR" id="PIRSR600888-3"/>
    </source>
</evidence>
<evidence type="ECO:0000313" key="9">
    <source>
        <dbReference type="Proteomes" id="UP000318590"/>
    </source>
</evidence>
<feature type="site" description="Participates in a stacking interaction with the thymidine ring of dTDP-4-oxo-6-deoxyglucose" evidence="6">
    <location>
        <position position="139"/>
    </location>
</feature>
<dbReference type="AlphaFoldDB" id="A0A547Q7P6"/>
<dbReference type="GO" id="GO:0019305">
    <property type="term" value="P:dTDP-rhamnose biosynthetic process"/>
    <property type="evidence" value="ECO:0007669"/>
    <property type="project" value="UniProtKB-UniRule"/>
</dbReference>
<dbReference type="CDD" id="cd00438">
    <property type="entry name" value="cupin_RmlC"/>
    <property type="match status" value="1"/>
</dbReference>
<evidence type="ECO:0000256" key="3">
    <source>
        <dbReference type="ARBA" id="ARBA00012098"/>
    </source>
</evidence>
<dbReference type="Gene3D" id="2.60.120.10">
    <property type="entry name" value="Jelly Rolls"/>
    <property type="match status" value="1"/>
</dbReference>
<dbReference type="InterPro" id="IPR011051">
    <property type="entry name" value="RmlC_Cupin_sf"/>
</dbReference>
<dbReference type="RefSeq" id="WP_142833716.1">
    <property type="nucleotide sequence ID" value="NZ_VFSV01000006.1"/>
</dbReference>
<dbReference type="InterPro" id="IPR000888">
    <property type="entry name" value="RmlC-like"/>
</dbReference>
<keyword evidence="9" id="KW-1185">Reference proteome</keyword>
<dbReference type="OrthoDB" id="9800680at2"/>
<organism evidence="8 9">
    <name type="scientific">Palleronia caenipelagi</name>
    <dbReference type="NCBI Taxonomy" id="2489174"/>
    <lineage>
        <taxon>Bacteria</taxon>
        <taxon>Pseudomonadati</taxon>
        <taxon>Pseudomonadota</taxon>
        <taxon>Alphaproteobacteria</taxon>
        <taxon>Rhodobacterales</taxon>
        <taxon>Roseobacteraceae</taxon>
        <taxon>Palleronia</taxon>
    </lineage>
</organism>
<dbReference type="NCBIfam" id="TIGR01221">
    <property type="entry name" value="rmlC"/>
    <property type="match status" value="1"/>
</dbReference>
<evidence type="ECO:0000256" key="7">
    <source>
        <dbReference type="RuleBase" id="RU364069"/>
    </source>
</evidence>
<dbReference type="GO" id="GO:0008830">
    <property type="term" value="F:dTDP-4-dehydrorhamnose 3,5-epimerase activity"/>
    <property type="evidence" value="ECO:0007669"/>
    <property type="project" value="UniProtKB-UniRule"/>
</dbReference>
<comment type="similarity">
    <text evidence="7">Belongs to the dTDP-4-dehydrorhamnose 3,5-epimerase family.</text>
</comment>
<dbReference type="GO" id="GO:0005829">
    <property type="term" value="C:cytosol"/>
    <property type="evidence" value="ECO:0007669"/>
    <property type="project" value="TreeGrafter"/>
</dbReference>
<reference evidence="8 9" key="1">
    <citation type="submission" date="2019-06" db="EMBL/GenBank/DDBJ databases">
        <title>Paenimaribius caenipelagi gen. nov., sp. nov., isolated from a tidal flat.</title>
        <authorList>
            <person name="Yoon J.-H."/>
        </authorList>
    </citation>
    <scope>NUCLEOTIDE SEQUENCE [LARGE SCALE GENOMIC DNA]</scope>
    <source>
        <strain evidence="8 9">JBTF-M29</strain>
    </source>
</reference>
<evidence type="ECO:0000313" key="8">
    <source>
        <dbReference type="EMBL" id="TRD22415.1"/>
    </source>
</evidence>
<dbReference type="EMBL" id="VFSV01000006">
    <property type="protein sequence ID" value="TRD22415.1"/>
    <property type="molecule type" value="Genomic_DNA"/>
</dbReference>
<keyword evidence="7 8" id="KW-0413">Isomerase</keyword>
<dbReference type="PANTHER" id="PTHR21047:SF2">
    <property type="entry name" value="THYMIDINE DIPHOSPHO-4-KETO-RHAMNOSE 3,5-EPIMERASE"/>
    <property type="match status" value="1"/>
</dbReference>
<evidence type="ECO:0000256" key="2">
    <source>
        <dbReference type="ARBA" id="ARBA00001997"/>
    </source>
</evidence>
<evidence type="ECO:0000256" key="5">
    <source>
        <dbReference type="PIRSR" id="PIRSR600888-1"/>
    </source>
</evidence>
<comment type="caution">
    <text evidence="8">The sequence shown here is derived from an EMBL/GenBank/DDBJ whole genome shotgun (WGS) entry which is preliminary data.</text>
</comment>
<sequence length="189" mass="20965">MQVDETGIPGLLLLTPKRFGDSRGWFSEVYNQATLQAATGLETVFVQDNHSLSRVRGTLRGLHCQRPPYAQAKLVRCGGGAVWDIAVDIRHGSPTFGQWRGYELSAENGNQLYIPTGFLHGFITLTPDAELLYKCSAPYSAECDVSIRFDDPAFGVDWGDEVDLSLLSNKDREAPTLSEFENPFTYEAE</sequence>
<name>A0A547Q7P6_9RHOB</name>
<evidence type="ECO:0000256" key="1">
    <source>
        <dbReference type="ARBA" id="ARBA00001298"/>
    </source>
</evidence>
<dbReference type="Proteomes" id="UP000318590">
    <property type="component" value="Unassembled WGS sequence"/>
</dbReference>
<comment type="pathway">
    <text evidence="7">Carbohydrate biosynthesis; dTDP-L-rhamnose biosynthesis.</text>
</comment>
<evidence type="ECO:0000256" key="4">
    <source>
        <dbReference type="ARBA" id="ARBA00019595"/>
    </source>
</evidence>
<dbReference type="Pfam" id="PF00908">
    <property type="entry name" value="dTDP_sugar_isom"/>
    <property type="match status" value="1"/>
</dbReference>
<proteinExistence type="inferred from homology"/>